<dbReference type="CDD" id="cd00146">
    <property type="entry name" value="PKD"/>
    <property type="match status" value="1"/>
</dbReference>
<dbReference type="Pfam" id="PF18911">
    <property type="entry name" value="PKD_4"/>
    <property type="match status" value="1"/>
</dbReference>
<comment type="caution">
    <text evidence="3">The sequence shown here is derived from an EMBL/GenBank/DDBJ whole genome shotgun (WGS) entry which is preliminary data.</text>
</comment>
<feature type="region of interest" description="Disordered" evidence="1">
    <location>
        <begin position="43"/>
        <end position="65"/>
    </location>
</feature>
<dbReference type="InterPro" id="IPR000601">
    <property type="entry name" value="PKD_dom"/>
</dbReference>
<dbReference type="InterPro" id="IPR035986">
    <property type="entry name" value="PKD_dom_sf"/>
</dbReference>
<gene>
    <name evidence="3" type="ORF">CLV33_102275</name>
</gene>
<dbReference type="InterPro" id="IPR022409">
    <property type="entry name" value="PKD/Chitinase_dom"/>
</dbReference>
<dbReference type="Gene3D" id="2.60.40.10">
    <property type="entry name" value="Immunoglobulins"/>
    <property type="match status" value="1"/>
</dbReference>
<evidence type="ECO:0000313" key="3">
    <source>
        <dbReference type="EMBL" id="PQV50414.1"/>
    </source>
</evidence>
<sequence>MIFKTTTLKNALFIFLILFGISTITAQTNLPYFTNFESNDGGWTDGGNDSRRRESDNSPQGDFSWELKDDSGDASSFYQEFNLSGYTTVTISFSFQSRSFDDDDDIFWVKLDGTEVLEYSHDVDWGNNNRTYDVSITLNATNYTFNSDSEIRFETDAGNSDRIYFDKINIQGTSLEPVAEFSVDNVTPYIDDVIAFTDASNYTPTTWAWSFSNPGNVTYVNGTSASSQNPEVRFNAAGNYTVTLTVTNTAGSDTETKTNYITVIAPASDNPATFTASTSTTNPYTFLDLSATANSDGDNILVAYNTTNSFGTPTTDANNNIVLSGNGTIIYEGNATAVNTNTLPQLRQNRTYYFKAWSIGSAGFSRGVEANATTLAVEAPISFTATSSTFNNNVTFSAQANSLNDNLMLVYNTEDDFGIPEDGILYQIGDDIGNDIVLLSSVDAATINNYVHDLLQLDTRYYYRIYSVSNGIWYYSQSYREDDDRTIDGFIWQNEISTDDTQDDMPYTRGQEVYPNITVSGVSLGSGLRIREDDDKITVDRISTSGTLNTGDNDYFEFTLKPDTGYEINFQEFFYNGDDSGGNVNKGALRSSIDNFASNIEGDVKPDTGVEFDLTSADFQGVDGAITFRIYLWDASSDNADFELEDFGFKGTISEYAIWDGTSWSNTTGPNLATRAVIDGDYNTSIGGTQTSFRCKSLTINAGKTLTVDDATFVEVNYNTLGAGNIVVETKGAFVQRNDGTFNVTGTSTVNKSTPNKDQWYHYTYWSSPVKNMDVNIAFPNIKRRYYWDGSRWMYMGGGTMVPTRGYTITGKTSGVQTVSFTGEFNTGTITAPIYYNASNGENWNLIGNPYPSAIDLNQFLGTNTSVLEGAAYFWSQETPPVGGEFSGTDYIPFNATGSVSSSPDSARAVNGFVPSGQSFFIASKAAGNATFTNAMRMADATSNSQFFKSAGVPPKGLVKSNKLWLNLTSDNGVFSQILVGYVEGATNDDDGLQYDATKFGEGSGSYLYSTIENSNKKFVLQGKDSNSINLDEVIGLGFKASIENTFSISIANLKGDFLQGNTIYLKDKLLNTIHNLSASSYVFSSEAGEFNNRFEIVFKNQTLSTRDLEISNTNLEVIVLNTGYVQFSTNDNSVIKNIKIYNALGQRIFDIKTNSTIKTYNFTNQKASIYFAKVTLANEKELTKKFVVR</sequence>
<evidence type="ECO:0000256" key="1">
    <source>
        <dbReference type="SAM" id="MobiDB-lite"/>
    </source>
</evidence>
<protein>
    <submittedName>
        <fullName evidence="3">Putative secreted protein (Por secretion system target)</fullName>
    </submittedName>
</protein>
<dbReference type="SUPFAM" id="SSF49299">
    <property type="entry name" value="PKD domain"/>
    <property type="match status" value="1"/>
</dbReference>
<dbReference type="InterPro" id="IPR013783">
    <property type="entry name" value="Ig-like_fold"/>
</dbReference>
<name>A0A362X542_9FLAO</name>
<dbReference type="PROSITE" id="PS50093">
    <property type="entry name" value="PKD"/>
    <property type="match status" value="1"/>
</dbReference>
<dbReference type="Gene3D" id="2.60.120.260">
    <property type="entry name" value="Galactose-binding domain-like"/>
    <property type="match status" value="1"/>
</dbReference>
<proteinExistence type="predicted"/>
<dbReference type="EMBL" id="PVEO01000002">
    <property type="protein sequence ID" value="PQV50414.1"/>
    <property type="molecule type" value="Genomic_DNA"/>
</dbReference>
<accession>A0A362X542</accession>
<feature type="domain" description="PKD" evidence="2">
    <location>
        <begin position="177"/>
        <end position="268"/>
    </location>
</feature>
<dbReference type="AlphaFoldDB" id="A0A362X542"/>
<evidence type="ECO:0000313" key="4">
    <source>
        <dbReference type="Proteomes" id="UP000251545"/>
    </source>
</evidence>
<reference evidence="3 4" key="1">
    <citation type="submission" date="2018-02" db="EMBL/GenBank/DDBJ databases">
        <title>Genomic Encyclopedia of Archaeal and Bacterial Type Strains, Phase II (KMG-II): from individual species to whole genera.</title>
        <authorList>
            <person name="Goeker M."/>
        </authorList>
    </citation>
    <scope>NUCLEOTIDE SEQUENCE [LARGE SCALE GENOMIC DNA]</scope>
    <source>
        <strain evidence="3 4">DSM 21165</strain>
    </source>
</reference>
<organism evidence="3 4">
    <name type="scientific">Jejuia pallidilutea</name>
    <dbReference type="NCBI Taxonomy" id="504487"/>
    <lineage>
        <taxon>Bacteria</taxon>
        <taxon>Pseudomonadati</taxon>
        <taxon>Bacteroidota</taxon>
        <taxon>Flavobacteriia</taxon>
        <taxon>Flavobacteriales</taxon>
        <taxon>Flavobacteriaceae</taxon>
        <taxon>Jejuia</taxon>
    </lineage>
</organism>
<dbReference type="RefSeq" id="WP_105472960.1">
    <property type="nucleotide sequence ID" value="NZ_PVEO01000002.1"/>
</dbReference>
<evidence type="ECO:0000259" key="2">
    <source>
        <dbReference type="PROSITE" id="PS50093"/>
    </source>
</evidence>
<dbReference type="Proteomes" id="UP000251545">
    <property type="component" value="Unassembled WGS sequence"/>
</dbReference>
<dbReference type="SMART" id="SM00089">
    <property type="entry name" value="PKD"/>
    <property type="match status" value="1"/>
</dbReference>